<organism evidence="2 3">
    <name type="scientific">Diplogelasinospora grovesii</name>
    <dbReference type="NCBI Taxonomy" id="303347"/>
    <lineage>
        <taxon>Eukaryota</taxon>
        <taxon>Fungi</taxon>
        <taxon>Dikarya</taxon>
        <taxon>Ascomycota</taxon>
        <taxon>Pezizomycotina</taxon>
        <taxon>Sordariomycetes</taxon>
        <taxon>Sordariomycetidae</taxon>
        <taxon>Sordariales</taxon>
        <taxon>Diplogelasinosporaceae</taxon>
        <taxon>Diplogelasinospora</taxon>
    </lineage>
</organism>
<evidence type="ECO:0000256" key="1">
    <source>
        <dbReference type="SAM" id="MobiDB-lite"/>
    </source>
</evidence>
<protein>
    <submittedName>
        <fullName evidence="2">Uncharacterized protein</fullName>
    </submittedName>
</protein>
<gene>
    <name evidence="2" type="ORF">QBC46DRAFT_137063</name>
</gene>
<dbReference type="EMBL" id="MU853802">
    <property type="protein sequence ID" value="KAK3939979.1"/>
    <property type="molecule type" value="Genomic_DNA"/>
</dbReference>
<comment type="caution">
    <text evidence="2">The sequence shown here is derived from an EMBL/GenBank/DDBJ whole genome shotgun (WGS) entry which is preliminary data.</text>
</comment>
<dbReference type="AlphaFoldDB" id="A0AAN6S4A2"/>
<feature type="region of interest" description="Disordered" evidence="1">
    <location>
        <begin position="25"/>
        <end position="45"/>
    </location>
</feature>
<feature type="region of interest" description="Disordered" evidence="1">
    <location>
        <begin position="112"/>
        <end position="181"/>
    </location>
</feature>
<feature type="compositionally biased region" description="Acidic residues" evidence="1">
    <location>
        <begin position="168"/>
        <end position="180"/>
    </location>
</feature>
<dbReference type="Proteomes" id="UP001303473">
    <property type="component" value="Unassembled WGS sequence"/>
</dbReference>
<accession>A0AAN6S4A2</accession>
<evidence type="ECO:0000313" key="3">
    <source>
        <dbReference type="Proteomes" id="UP001303473"/>
    </source>
</evidence>
<evidence type="ECO:0000313" key="2">
    <source>
        <dbReference type="EMBL" id="KAK3939979.1"/>
    </source>
</evidence>
<name>A0AAN6S4A2_9PEZI</name>
<reference evidence="3" key="1">
    <citation type="journal article" date="2023" name="Mol. Phylogenet. Evol.">
        <title>Genome-scale phylogeny and comparative genomics of the fungal order Sordariales.</title>
        <authorList>
            <person name="Hensen N."/>
            <person name="Bonometti L."/>
            <person name="Westerberg I."/>
            <person name="Brannstrom I.O."/>
            <person name="Guillou S."/>
            <person name="Cros-Aarteil S."/>
            <person name="Calhoun S."/>
            <person name="Haridas S."/>
            <person name="Kuo A."/>
            <person name="Mondo S."/>
            <person name="Pangilinan J."/>
            <person name="Riley R."/>
            <person name="LaButti K."/>
            <person name="Andreopoulos B."/>
            <person name="Lipzen A."/>
            <person name="Chen C."/>
            <person name="Yan M."/>
            <person name="Daum C."/>
            <person name="Ng V."/>
            <person name="Clum A."/>
            <person name="Steindorff A."/>
            <person name="Ohm R.A."/>
            <person name="Martin F."/>
            <person name="Silar P."/>
            <person name="Natvig D.O."/>
            <person name="Lalanne C."/>
            <person name="Gautier V."/>
            <person name="Ament-Velasquez S.L."/>
            <person name="Kruys A."/>
            <person name="Hutchinson M.I."/>
            <person name="Powell A.J."/>
            <person name="Barry K."/>
            <person name="Miller A.N."/>
            <person name="Grigoriev I.V."/>
            <person name="Debuchy R."/>
            <person name="Gladieux P."/>
            <person name="Hiltunen Thoren M."/>
            <person name="Johannesson H."/>
        </authorList>
    </citation>
    <scope>NUCLEOTIDE SEQUENCE [LARGE SCALE GENOMIC DNA]</scope>
    <source>
        <strain evidence="3">CBS 340.73</strain>
    </source>
</reference>
<sequence>MPPSDSFYEEWEDVADDNLSVISLPVSEPTAESSSDSESAVECSSDPNLLSHIVAKLAIDKEASSVGPAWGGLPRTPVLRRSASTDSFVEANLPPPPSSKYLAPFPISDGINQTNLRGRDEVSVESNDASGLFSGATTAEAGKQVLEDPFRDPSASSRDIEAQVAEDPAGENSDDEDEDITPVSTFTQLESLGKLLDETYKFAQGLPADDHSYGIRIAQCSQNFTYGLVLQIGEIRPIVRAYKDAYTSDREVPLDPNLYGWIEGVRSKIVGLHAELQHLARQKNPWDAQNIVLNKTLLDLKQYWMQMKDFLPIMQADFGDFQTEGMNLPTAPAHDTLIDDGAAYDEPSRSRNAPSLDPPYPVRPSETMWILRRELYRLKDEIQRAIEKLSDANGFPSEYYTADLICDLIKLYGKVFNNIGLLLSNHGTDWVESALSGGLTFAEFSQIDADCVRDFTAQLAATVDGVNDRRDCWQALREAAARRCSVIALERGQLDKLRVLADLLNETLNPDRG</sequence>
<feature type="region of interest" description="Disordered" evidence="1">
    <location>
        <begin position="337"/>
        <end position="359"/>
    </location>
</feature>
<proteinExistence type="predicted"/>
<feature type="compositionally biased region" description="Low complexity" evidence="1">
    <location>
        <begin position="26"/>
        <end position="45"/>
    </location>
</feature>
<keyword evidence="3" id="KW-1185">Reference proteome</keyword>